<dbReference type="AlphaFoldDB" id="A0A0B7MIH9"/>
<dbReference type="OrthoDB" id="9802424at2"/>
<protein>
    <recommendedName>
        <fullName evidence="1">DUF6363 domain-containing protein</fullName>
    </recommendedName>
</protein>
<evidence type="ECO:0000259" key="1">
    <source>
        <dbReference type="Pfam" id="PF19890"/>
    </source>
</evidence>
<dbReference type="RefSeq" id="WP_052835725.1">
    <property type="nucleotide sequence ID" value="NZ_CDRZ01000291.1"/>
</dbReference>
<feature type="domain" description="DUF6363" evidence="1">
    <location>
        <begin position="30"/>
        <end position="101"/>
    </location>
</feature>
<proteinExistence type="predicted"/>
<evidence type="ECO:0000313" key="2">
    <source>
        <dbReference type="EMBL" id="CEO90449.1"/>
    </source>
</evidence>
<gene>
    <name evidence="2" type="ORF">SSCH_90011</name>
</gene>
<reference evidence="3" key="1">
    <citation type="submission" date="2015-01" db="EMBL/GenBank/DDBJ databases">
        <authorList>
            <person name="Manzoor Shahid"/>
            <person name="Zubair Saima"/>
        </authorList>
    </citation>
    <scope>NUCLEOTIDE SEQUENCE [LARGE SCALE GENOMIC DNA]</scope>
    <source>
        <strain evidence="3">Sp3</strain>
    </source>
</reference>
<dbReference type="InterPro" id="IPR045943">
    <property type="entry name" value="DUF6363"/>
</dbReference>
<dbReference type="Proteomes" id="UP000046155">
    <property type="component" value="Unassembled WGS sequence"/>
</dbReference>
<accession>A0A0B7MIH9</accession>
<organism evidence="2 3">
    <name type="scientific">Syntrophaceticus schinkii</name>
    <dbReference type="NCBI Taxonomy" id="499207"/>
    <lineage>
        <taxon>Bacteria</taxon>
        <taxon>Bacillati</taxon>
        <taxon>Bacillota</taxon>
        <taxon>Clostridia</taxon>
        <taxon>Thermoanaerobacterales</taxon>
        <taxon>Thermoanaerobacterales Family III. Incertae Sedis</taxon>
        <taxon>Syntrophaceticus</taxon>
    </lineage>
</organism>
<dbReference type="EMBL" id="CDRZ01000291">
    <property type="protein sequence ID" value="CEO90449.1"/>
    <property type="molecule type" value="Genomic_DNA"/>
</dbReference>
<dbReference type="Pfam" id="PF19890">
    <property type="entry name" value="DUF6363"/>
    <property type="match status" value="1"/>
</dbReference>
<keyword evidence="3" id="KW-1185">Reference proteome</keyword>
<name>A0A0B7MIH9_9FIRM</name>
<sequence>MIVLTRNRGYQKEPVSHPLRLLLEKKYREYPGLIKAMLNRYMIYNETLDYIDESEQKGQTVVIRPSRKLEVDRFEKNAEKLTALYNQGFEDANMAYDRIKSINEG</sequence>
<evidence type="ECO:0000313" key="3">
    <source>
        <dbReference type="Proteomes" id="UP000046155"/>
    </source>
</evidence>